<evidence type="ECO:0000313" key="3">
    <source>
        <dbReference type="Proteomes" id="UP000830401"/>
    </source>
</evidence>
<organism evidence="2 3">
    <name type="scientific">Hymenobacter volaticus</name>
    <dbReference type="NCBI Taxonomy" id="2932254"/>
    <lineage>
        <taxon>Bacteria</taxon>
        <taxon>Pseudomonadati</taxon>
        <taxon>Bacteroidota</taxon>
        <taxon>Cytophagia</taxon>
        <taxon>Cytophagales</taxon>
        <taxon>Hymenobacteraceae</taxon>
        <taxon>Hymenobacter</taxon>
    </lineage>
</organism>
<gene>
    <name evidence="2" type="ORF">MUN86_27835</name>
</gene>
<name>A0ABY4GEB3_9BACT</name>
<reference evidence="2" key="1">
    <citation type="submission" date="2022-04" db="EMBL/GenBank/DDBJ databases">
        <title>Hymenobacter sp. isolated from the air.</title>
        <authorList>
            <person name="Won M."/>
            <person name="Lee C.-M."/>
            <person name="Woen H.-Y."/>
            <person name="Kwon S.-W."/>
        </authorList>
    </citation>
    <scope>NUCLEOTIDE SEQUENCE</scope>
    <source>
        <strain evidence="2">5420S-77</strain>
        <plasmid evidence="2">unnamed4</plasmid>
    </source>
</reference>
<dbReference type="EMBL" id="CP095065">
    <property type="protein sequence ID" value="UOQ69267.1"/>
    <property type="molecule type" value="Genomic_DNA"/>
</dbReference>
<accession>A0ABY4GEB3</accession>
<dbReference type="InterPro" id="IPR001509">
    <property type="entry name" value="Epimerase_deHydtase"/>
</dbReference>
<dbReference type="Gene3D" id="3.40.50.720">
    <property type="entry name" value="NAD(P)-binding Rossmann-like Domain"/>
    <property type="match status" value="1"/>
</dbReference>
<keyword evidence="3" id="KW-1185">Reference proteome</keyword>
<keyword evidence="2" id="KW-0614">Plasmid</keyword>
<dbReference type="SUPFAM" id="SSF51735">
    <property type="entry name" value="NAD(P)-binding Rossmann-fold domains"/>
    <property type="match status" value="1"/>
</dbReference>
<evidence type="ECO:0000259" key="1">
    <source>
        <dbReference type="Pfam" id="PF01370"/>
    </source>
</evidence>
<geneLocation type="plasmid" evidence="2 3">
    <name>unnamed4</name>
</geneLocation>
<protein>
    <submittedName>
        <fullName evidence="2">NAD-dependent epimerase/dehydratase family protein</fullName>
    </submittedName>
</protein>
<dbReference type="InterPro" id="IPR036291">
    <property type="entry name" value="NAD(P)-bd_dom_sf"/>
</dbReference>
<dbReference type="PANTHER" id="PTHR48079">
    <property type="entry name" value="PROTEIN YEEZ"/>
    <property type="match status" value="1"/>
</dbReference>
<evidence type="ECO:0000313" key="2">
    <source>
        <dbReference type="EMBL" id="UOQ69267.1"/>
    </source>
</evidence>
<dbReference type="InterPro" id="IPR051783">
    <property type="entry name" value="NAD(P)-dependent_oxidoreduct"/>
</dbReference>
<sequence length="319" mass="33773">MSQKIFVIGATGYFGGVLARHFVREGHQVSGSARSQKAGAKLAADGITPVLGDLDDAIAAVLAAVGEADVVAYTAQVDFEREPAVMEQLCQALAGTGKTLLFTSGSGVFMKSTGGNWVSDAQAEDDPFEPVAFMRARVAAERLVRAAAERGIRSMVVRPPAIWGPGDNGQVARVYRTVATTGAACYVGSGLAVYSSVHHDDLARLYSLAIERGVPGALYHATGGEFAWRWLAEAVARDLGVSTRSLSLEEAHELFGPIGATIYSACSRSLDPRSRTELGWQPVHLDMLSQVGELRLRVLAQPDPDGPRVSPASHAFPGQ</sequence>
<dbReference type="PANTHER" id="PTHR48079:SF6">
    <property type="entry name" value="NAD(P)-BINDING DOMAIN-CONTAINING PROTEIN-RELATED"/>
    <property type="match status" value="1"/>
</dbReference>
<dbReference type="Proteomes" id="UP000830401">
    <property type="component" value="Plasmid unnamed4"/>
</dbReference>
<feature type="domain" description="NAD-dependent epimerase/dehydratase" evidence="1">
    <location>
        <begin position="5"/>
        <end position="216"/>
    </location>
</feature>
<dbReference type="Pfam" id="PF01370">
    <property type="entry name" value="Epimerase"/>
    <property type="match status" value="1"/>
</dbReference>
<dbReference type="RefSeq" id="WP_245127022.1">
    <property type="nucleotide sequence ID" value="NZ_CP095065.1"/>
</dbReference>
<proteinExistence type="predicted"/>